<keyword evidence="1" id="KW-1185">Reference proteome</keyword>
<dbReference type="AlphaFoldDB" id="A0A914Q4L5"/>
<proteinExistence type="predicted"/>
<organism evidence="1 2">
    <name type="scientific">Panagrolaimus davidi</name>
    <dbReference type="NCBI Taxonomy" id="227884"/>
    <lineage>
        <taxon>Eukaryota</taxon>
        <taxon>Metazoa</taxon>
        <taxon>Ecdysozoa</taxon>
        <taxon>Nematoda</taxon>
        <taxon>Chromadorea</taxon>
        <taxon>Rhabditida</taxon>
        <taxon>Tylenchina</taxon>
        <taxon>Panagrolaimomorpha</taxon>
        <taxon>Panagrolaimoidea</taxon>
        <taxon>Panagrolaimidae</taxon>
        <taxon>Panagrolaimus</taxon>
    </lineage>
</organism>
<sequence>MVRIFKALNGTFNANVYDVFQFRYLNRGPLPLPILISSLSATFSRASANVISKHPLVYKLLNFLQKTHCPDESMWATLAGNPECMLLIIIVNFHES</sequence>
<evidence type="ECO:0000313" key="1">
    <source>
        <dbReference type="Proteomes" id="UP000887578"/>
    </source>
</evidence>
<accession>A0A914Q4L5</accession>
<name>A0A914Q4L5_9BILA</name>
<dbReference type="WBParaSite" id="PDA_v2.g26216.t1">
    <property type="protein sequence ID" value="PDA_v2.g26216.t1"/>
    <property type="gene ID" value="PDA_v2.g26216"/>
</dbReference>
<reference evidence="2" key="1">
    <citation type="submission" date="2022-11" db="UniProtKB">
        <authorList>
            <consortium name="WormBaseParasite"/>
        </authorList>
    </citation>
    <scope>IDENTIFICATION</scope>
</reference>
<evidence type="ECO:0000313" key="2">
    <source>
        <dbReference type="WBParaSite" id="PDA_v2.g26216.t1"/>
    </source>
</evidence>
<dbReference type="Proteomes" id="UP000887578">
    <property type="component" value="Unplaced"/>
</dbReference>
<protein>
    <submittedName>
        <fullName evidence="2">Uncharacterized protein</fullName>
    </submittedName>
</protein>